<dbReference type="AlphaFoldDB" id="A0A1X7L9F4"/>
<dbReference type="Pfam" id="PF08921">
    <property type="entry name" value="DUF1904"/>
    <property type="match status" value="1"/>
</dbReference>
<dbReference type="SUPFAM" id="SSF55331">
    <property type="entry name" value="Tautomerase/MIF"/>
    <property type="match status" value="1"/>
</dbReference>
<dbReference type="InterPro" id="IPR014347">
    <property type="entry name" value="Tautomerase/MIF_sf"/>
</dbReference>
<proteinExistence type="predicted"/>
<protein>
    <recommendedName>
        <fullName evidence="3">DUF1904 domain-containing protein</fullName>
    </recommendedName>
</protein>
<dbReference type="Gene3D" id="3.30.429.10">
    <property type="entry name" value="Macrophage Migration Inhibitory Factor"/>
    <property type="match status" value="1"/>
</dbReference>
<keyword evidence="2" id="KW-1185">Reference proteome</keyword>
<reference evidence="1 2" key="1">
    <citation type="submission" date="2017-04" db="EMBL/GenBank/DDBJ databases">
        <authorList>
            <person name="Afonso C.L."/>
            <person name="Miller P.J."/>
            <person name="Scott M.A."/>
            <person name="Spackman E."/>
            <person name="Goraichik I."/>
            <person name="Dimitrov K.M."/>
            <person name="Suarez D.L."/>
            <person name="Swayne D.E."/>
        </authorList>
    </citation>
    <scope>NUCLEOTIDE SEQUENCE [LARGE SCALE GENOMIC DNA]</scope>
    <source>
        <strain evidence="1 2">11</strain>
    </source>
</reference>
<evidence type="ECO:0008006" key="3">
    <source>
        <dbReference type="Google" id="ProtNLM"/>
    </source>
</evidence>
<organism evidence="1 2">
    <name type="scientific">Paenibacillus aquistagni</name>
    <dbReference type="NCBI Taxonomy" id="1852522"/>
    <lineage>
        <taxon>Bacteria</taxon>
        <taxon>Bacillati</taxon>
        <taxon>Bacillota</taxon>
        <taxon>Bacilli</taxon>
        <taxon>Bacillales</taxon>
        <taxon>Paenibacillaceae</taxon>
        <taxon>Paenibacillus</taxon>
    </lineage>
</organism>
<gene>
    <name evidence="1" type="ORF">SAMN06295960_3123</name>
</gene>
<dbReference type="EMBL" id="FXAZ01000004">
    <property type="protein sequence ID" value="SMG50468.1"/>
    <property type="molecule type" value="Genomic_DNA"/>
</dbReference>
<accession>A0A1X7L9F4</accession>
<sequence>MPHLLFRGLEAEKLQQISRPLVDELAKVCSCGRDNFTLECLNTTGVWEGEQVPSFPFVEVSWFERGDEVRDRFAEAVDRLVKTLGVPEFEIAFRTYEEKAYYIDGVRFDRYKG</sequence>
<dbReference type="InterPro" id="IPR015017">
    <property type="entry name" value="DUF1904"/>
</dbReference>
<dbReference type="RefSeq" id="WP_085495560.1">
    <property type="nucleotide sequence ID" value="NZ_FXAZ01000004.1"/>
</dbReference>
<evidence type="ECO:0000313" key="2">
    <source>
        <dbReference type="Proteomes" id="UP000193834"/>
    </source>
</evidence>
<dbReference type="OrthoDB" id="5587545at2"/>
<dbReference type="STRING" id="1852522.SAMN06295960_3123"/>
<name>A0A1X7L9F4_9BACL</name>
<dbReference type="Proteomes" id="UP000193834">
    <property type="component" value="Unassembled WGS sequence"/>
</dbReference>
<evidence type="ECO:0000313" key="1">
    <source>
        <dbReference type="EMBL" id="SMG50468.1"/>
    </source>
</evidence>